<dbReference type="SUPFAM" id="SSF46785">
    <property type="entry name" value="Winged helix' DNA-binding domain"/>
    <property type="match status" value="1"/>
</dbReference>
<dbReference type="EMBL" id="LN890280">
    <property type="protein sequence ID" value="CUR52533.1"/>
    <property type="molecule type" value="Genomic_DNA"/>
</dbReference>
<name>A0A128A596_9ARCH</name>
<protein>
    <submittedName>
        <fullName evidence="1">Uncharacterized protein</fullName>
    </submittedName>
</protein>
<organism evidence="1 2">
    <name type="scientific">Nitrosotalea devaniterrae</name>
    <dbReference type="NCBI Taxonomy" id="1078905"/>
    <lineage>
        <taxon>Archaea</taxon>
        <taxon>Nitrososphaerota</taxon>
        <taxon>Nitrososphaeria</taxon>
        <taxon>Nitrosotaleales</taxon>
        <taxon>Nitrosotaleaceae</taxon>
        <taxon>Nitrosotalea</taxon>
    </lineage>
</organism>
<dbReference type="KEGG" id="ndv:NDEV_1771"/>
<gene>
    <name evidence="1" type="ORF">NDEV_1771</name>
</gene>
<keyword evidence="2" id="KW-1185">Reference proteome</keyword>
<sequence>MTREYDVDKIREKLIDTLGPSRTGLTGVEIAEKLRINRVTMSKYLKIFAGEGLIKQKNMGSVNLWFIEEGVDKLSFPADFFQVQNKYLEYVLSGLSPEAHTLIRTALHSGAVPTKIVSEVIIPTIEAVENSYNGGKMGRSEKNFLDEIISTSISLIGLLEEEINPKKNAVILATDYQNALLAQAASAALRTEKWRVSLLGDMSSAIDVMFDIDLQRFLNKIWPKRDGIMIVIIFSSKEGEIKFFSQAVDTSTEKFGKNLHLALCTKIVKKSKTGVDFVSGDVENLLQWCQTVFESHQNQ</sequence>
<accession>A0A128A596</accession>
<dbReference type="Proteomes" id="UP000196239">
    <property type="component" value="Chromosome 1"/>
</dbReference>
<dbReference type="Gene3D" id="1.10.10.10">
    <property type="entry name" value="Winged helix-like DNA-binding domain superfamily/Winged helix DNA-binding domain"/>
    <property type="match status" value="1"/>
</dbReference>
<evidence type="ECO:0000313" key="2">
    <source>
        <dbReference type="Proteomes" id="UP000196239"/>
    </source>
</evidence>
<evidence type="ECO:0000313" key="1">
    <source>
        <dbReference type="EMBL" id="CUR52533.1"/>
    </source>
</evidence>
<proteinExistence type="predicted"/>
<dbReference type="InterPro" id="IPR036388">
    <property type="entry name" value="WH-like_DNA-bd_sf"/>
</dbReference>
<dbReference type="InterPro" id="IPR036390">
    <property type="entry name" value="WH_DNA-bd_sf"/>
</dbReference>
<reference evidence="2" key="1">
    <citation type="submission" date="2015-10" db="EMBL/GenBank/DDBJ databases">
        <authorList>
            <person name="Lehtovirta-Morley L.E."/>
            <person name="Vieille C."/>
        </authorList>
    </citation>
    <scope>NUCLEOTIDE SEQUENCE [LARGE SCALE GENOMIC DNA]</scope>
</reference>
<dbReference type="AlphaFoldDB" id="A0A128A596"/>